<accession>A0A158DR49</accession>
<evidence type="ECO:0000256" key="1">
    <source>
        <dbReference type="SAM" id="MobiDB-lite"/>
    </source>
</evidence>
<feature type="region of interest" description="Disordered" evidence="1">
    <location>
        <begin position="155"/>
        <end position="285"/>
    </location>
</feature>
<dbReference type="RefSeq" id="WP_143756980.1">
    <property type="nucleotide sequence ID" value="NZ_FCOJ02000115.1"/>
</dbReference>
<sequence>MDLREIQRLHSQFAPDSMTIDLPRQIAALPAPADVTASDKQPAIKVRLPKAAPIVRRSLIAVAIAAVVGTAGMGAASLYKSVSQAPAHKSNVTAAPAQSDTGVREGTEETPHAVATRPVDAAPAHPVALAPMLTGRDVAPAAPIGLTADQFKNSLGSTGGQTASVSTAKPTASLPNDEQRAAASPIHQTRGEPEAGRQASKPTTAAVAATSAPAAATTALNQTVPQPHTADDHASSSSAAAARTHSYRHHSRSREEHSGDSEEVSAATKKPASASPAGANEVQMF</sequence>
<protein>
    <submittedName>
        <fullName evidence="3">Uncharacterized protein</fullName>
    </submittedName>
</protein>
<dbReference type="STRING" id="1777143.AWB82_07093"/>
<keyword evidence="2" id="KW-0472">Membrane</keyword>
<keyword evidence="2" id="KW-0812">Transmembrane</keyword>
<feature type="compositionally biased region" description="Polar residues" evidence="1">
    <location>
        <begin position="155"/>
        <end position="176"/>
    </location>
</feature>
<evidence type="ECO:0000313" key="3">
    <source>
        <dbReference type="EMBL" id="SAK97064.1"/>
    </source>
</evidence>
<name>A0A158DR49_9BURK</name>
<dbReference type="Proteomes" id="UP000054596">
    <property type="component" value="Unassembled WGS sequence"/>
</dbReference>
<organism evidence="3 4">
    <name type="scientific">Caballeronia glebae</name>
    <dbReference type="NCBI Taxonomy" id="1777143"/>
    <lineage>
        <taxon>Bacteria</taxon>
        <taxon>Pseudomonadati</taxon>
        <taxon>Pseudomonadota</taxon>
        <taxon>Betaproteobacteria</taxon>
        <taxon>Burkholderiales</taxon>
        <taxon>Burkholderiaceae</taxon>
        <taxon>Caballeronia</taxon>
    </lineage>
</organism>
<keyword evidence="2" id="KW-1133">Transmembrane helix</keyword>
<feature type="region of interest" description="Disordered" evidence="1">
    <location>
        <begin position="86"/>
        <end position="122"/>
    </location>
</feature>
<feature type="compositionally biased region" description="Low complexity" evidence="1">
    <location>
        <begin position="235"/>
        <end position="244"/>
    </location>
</feature>
<reference evidence="3" key="1">
    <citation type="submission" date="2016-01" db="EMBL/GenBank/DDBJ databases">
        <authorList>
            <person name="Peeters C."/>
        </authorList>
    </citation>
    <scope>NUCLEOTIDE SEQUENCE [LARGE SCALE GENOMIC DNA]</scope>
    <source>
        <strain evidence="3">LMG 29325</strain>
    </source>
</reference>
<evidence type="ECO:0000313" key="4">
    <source>
        <dbReference type="Proteomes" id="UP000054596"/>
    </source>
</evidence>
<feature type="compositionally biased region" description="Basic and acidic residues" evidence="1">
    <location>
        <begin position="102"/>
        <end position="111"/>
    </location>
</feature>
<dbReference type="OrthoDB" id="9128640at2"/>
<dbReference type="AlphaFoldDB" id="A0A158DR49"/>
<feature type="compositionally biased region" description="Low complexity" evidence="1">
    <location>
        <begin position="199"/>
        <end position="219"/>
    </location>
</feature>
<comment type="caution">
    <text evidence="3">The sequence shown here is derived from an EMBL/GenBank/DDBJ whole genome shotgun (WGS) entry which is preliminary data.</text>
</comment>
<feature type="compositionally biased region" description="Polar residues" evidence="1">
    <location>
        <begin position="86"/>
        <end position="101"/>
    </location>
</feature>
<gene>
    <name evidence="3" type="ORF">AWB82_07093</name>
</gene>
<keyword evidence="4" id="KW-1185">Reference proteome</keyword>
<evidence type="ECO:0000256" key="2">
    <source>
        <dbReference type="SAM" id="Phobius"/>
    </source>
</evidence>
<feature type="compositionally biased region" description="Low complexity" evidence="1">
    <location>
        <begin position="265"/>
        <end position="279"/>
    </location>
</feature>
<feature type="transmembrane region" description="Helical" evidence="2">
    <location>
        <begin position="59"/>
        <end position="79"/>
    </location>
</feature>
<proteinExistence type="predicted"/>
<dbReference type="EMBL" id="FCOJ02000115">
    <property type="protein sequence ID" value="SAK97064.1"/>
    <property type="molecule type" value="Genomic_DNA"/>
</dbReference>